<evidence type="ECO:0000256" key="1">
    <source>
        <dbReference type="ARBA" id="ARBA00009427"/>
    </source>
</evidence>
<dbReference type="InterPro" id="IPR003136">
    <property type="entry name" value="Cytidylate_kin"/>
</dbReference>
<gene>
    <name evidence="8 10" type="primary">cmk</name>
    <name evidence="10" type="ORF">MECH1_V1_2969</name>
</gene>
<accession>A0ABM9NM72</accession>
<dbReference type="RefSeq" id="WP_348758238.1">
    <property type="nucleotide sequence ID" value="NZ_OZ026884.1"/>
</dbReference>
<dbReference type="SUPFAM" id="SSF52540">
    <property type="entry name" value="P-loop containing nucleoside triphosphate hydrolases"/>
    <property type="match status" value="1"/>
</dbReference>
<comment type="subcellular location">
    <subcellularLocation>
        <location evidence="8">Cytoplasm</location>
    </subcellularLocation>
</comment>
<evidence type="ECO:0000256" key="3">
    <source>
        <dbReference type="ARBA" id="ARBA00022741"/>
    </source>
</evidence>
<evidence type="ECO:0000256" key="5">
    <source>
        <dbReference type="ARBA" id="ARBA00022840"/>
    </source>
</evidence>
<evidence type="ECO:0000256" key="8">
    <source>
        <dbReference type="HAMAP-Rule" id="MF_00238"/>
    </source>
</evidence>
<evidence type="ECO:0000313" key="10">
    <source>
        <dbReference type="EMBL" id="CAL1241745.1"/>
    </source>
</evidence>
<proteinExistence type="inferred from homology"/>
<keyword evidence="4 8" id="KW-0418">Kinase</keyword>
<evidence type="ECO:0000256" key="4">
    <source>
        <dbReference type="ARBA" id="ARBA00022777"/>
    </source>
</evidence>
<evidence type="ECO:0000256" key="2">
    <source>
        <dbReference type="ARBA" id="ARBA00022679"/>
    </source>
</evidence>
<evidence type="ECO:0000256" key="7">
    <source>
        <dbReference type="ARBA" id="ARBA00048478"/>
    </source>
</evidence>
<dbReference type="EC" id="2.7.4.25" evidence="8"/>
<keyword evidence="8" id="KW-0963">Cytoplasm</keyword>
<organism evidence="10 11">
    <name type="scientific">Candidatus Methylocalor cossyra</name>
    <dbReference type="NCBI Taxonomy" id="3108543"/>
    <lineage>
        <taxon>Bacteria</taxon>
        <taxon>Pseudomonadati</taxon>
        <taxon>Pseudomonadota</taxon>
        <taxon>Gammaproteobacteria</taxon>
        <taxon>Methylococcales</taxon>
        <taxon>Methylococcaceae</taxon>
        <taxon>Candidatus Methylocalor</taxon>
    </lineage>
</organism>
<evidence type="ECO:0000259" key="9">
    <source>
        <dbReference type="Pfam" id="PF02224"/>
    </source>
</evidence>
<dbReference type="CDD" id="cd02020">
    <property type="entry name" value="CMPK"/>
    <property type="match status" value="1"/>
</dbReference>
<dbReference type="EMBL" id="OZ026884">
    <property type="protein sequence ID" value="CAL1241745.1"/>
    <property type="molecule type" value="Genomic_DNA"/>
</dbReference>
<dbReference type="HAMAP" id="MF_00238">
    <property type="entry name" value="Cytidyl_kinase_type1"/>
    <property type="match status" value="1"/>
</dbReference>
<dbReference type="Gene3D" id="3.40.50.300">
    <property type="entry name" value="P-loop containing nucleotide triphosphate hydrolases"/>
    <property type="match status" value="1"/>
</dbReference>
<dbReference type="GO" id="GO:0016301">
    <property type="term" value="F:kinase activity"/>
    <property type="evidence" value="ECO:0007669"/>
    <property type="project" value="UniProtKB-KW"/>
</dbReference>
<sequence>MSTDVPVLTIDGPSGSGKGTVSRAVAQRLGWHFLDSGAIYRALAVAAARTGTALDDIAAIVRLAETMDLRFTADDPARILLDGVDISAEIPTESCGNAASRIAAHGPVRKALLEKQRAFRKPPGLVADGRDMGTVVFPDAPFKVFLTASAAVRAERRYKQLKEKGIDVNLQTLTQEIEERDRRDRERVEAPLVMAEGAVLVDSSDLTIEEAIAACLGAVRQ</sequence>
<keyword evidence="11" id="KW-1185">Reference proteome</keyword>
<dbReference type="NCBIfam" id="TIGR00017">
    <property type="entry name" value="cmk"/>
    <property type="match status" value="1"/>
</dbReference>
<dbReference type="Pfam" id="PF02224">
    <property type="entry name" value="Cytidylate_kin"/>
    <property type="match status" value="1"/>
</dbReference>
<keyword evidence="2 8" id="KW-0808">Transferase</keyword>
<evidence type="ECO:0000256" key="6">
    <source>
        <dbReference type="ARBA" id="ARBA00047615"/>
    </source>
</evidence>
<comment type="catalytic activity">
    <reaction evidence="7 8">
        <text>CMP + ATP = CDP + ADP</text>
        <dbReference type="Rhea" id="RHEA:11600"/>
        <dbReference type="ChEBI" id="CHEBI:30616"/>
        <dbReference type="ChEBI" id="CHEBI:58069"/>
        <dbReference type="ChEBI" id="CHEBI:60377"/>
        <dbReference type="ChEBI" id="CHEBI:456216"/>
        <dbReference type="EC" id="2.7.4.25"/>
    </reaction>
</comment>
<dbReference type="PANTHER" id="PTHR21299:SF2">
    <property type="entry name" value="CYTIDYLATE KINASE"/>
    <property type="match status" value="1"/>
</dbReference>
<protein>
    <recommendedName>
        <fullName evidence="8">Cytidylate kinase</fullName>
        <shortName evidence="8">CK</shortName>
        <ecNumber evidence="8">2.7.4.25</ecNumber>
    </recommendedName>
    <alternativeName>
        <fullName evidence="8">Cytidine monophosphate kinase</fullName>
        <shortName evidence="8">CMP kinase</shortName>
    </alternativeName>
</protein>
<feature type="domain" description="Cytidylate kinase" evidence="9">
    <location>
        <begin position="9"/>
        <end position="220"/>
    </location>
</feature>
<dbReference type="PANTHER" id="PTHR21299">
    <property type="entry name" value="CYTIDYLATE KINASE/PANTOATE-BETA-ALANINE LIGASE"/>
    <property type="match status" value="1"/>
</dbReference>
<dbReference type="InterPro" id="IPR027417">
    <property type="entry name" value="P-loop_NTPase"/>
</dbReference>
<feature type="binding site" evidence="8">
    <location>
        <begin position="12"/>
        <end position="20"/>
    </location>
    <ligand>
        <name>ATP</name>
        <dbReference type="ChEBI" id="CHEBI:30616"/>
    </ligand>
</feature>
<keyword evidence="3 8" id="KW-0547">Nucleotide-binding</keyword>
<name>A0ABM9NM72_9GAMM</name>
<keyword evidence="5 8" id="KW-0067">ATP-binding</keyword>
<evidence type="ECO:0000313" key="11">
    <source>
        <dbReference type="Proteomes" id="UP001497493"/>
    </source>
</evidence>
<dbReference type="Proteomes" id="UP001497493">
    <property type="component" value="Chromosome"/>
</dbReference>
<comment type="similarity">
    <text evidence="1 8">Belongs to the cytidylate kinase family. Type 1 subfamily.</text>
</comment>
<comment type="catalytic activity">
    <reaction evidence="6 8">
        <text>dCMP + ATP = dCDP + ADP</text>
        <dbReference type="Rhea" id="RHEA:25094"/>
        <dbReference type="ChEBI" id="CHEBI:30616"/>
        <dbReference type="ChEBI" id="CHEBI:57566"/>
        <dbReference type="ChEBI" id="CHEBI:58593"/>
        <dbReference type="ChEBI" id="CHEBI:456216"/>
        <dbReference type="EC" id="2.7.4.25"/>
    </reaction>
</comment>
<dbReference type="InterPro" id="IPR011994">
    <property type="entry name" value="Cytidylate_kinase_dom"/>
</dbReference>
<reference evidence="10 11" key="1">
    <citation type="submission" date="2024-04" db="EMBL/GenBank/DDBJ databases">
        <authorList>
            <person name="Cremers G."/>
        </authorList>
    </citation>
    <scope>NUCLEOTIDE SEQUENCE [LARGE SCALE GENOMIC DNA]</scope>
    <source>
        <strain evidence="10">MeCH1-AG</strain>
    </source>
</reference>